<protein>
    <recommendedName>
        <fullName evidence="8">Flavin-containing monooxygenase</fullName>
        <ecNumber evidence="8">1.-.-.-</ecNumber>
    </recommendedName>
</protein>
<keyword evidence="5 7" id="KW-0521">NADP</keyword>
<dbReference type="GeneID" id="579836"/>
<evidence type="ECO:0000256" key="9">
    <source>
        <dbReference type="SAM" id="Phobius"/>
    </source>
</evidence>
<dbReference type="Proteomes" id="UP000007110">
    <property type="component" value="Unassembled WGS sequence"/>
</dbReference>
<keyword evidence="7 9" id="KW-0472">Membrane</keyword>
<dbReference type="InterPro" id="IPR050346">
    <property type="entry name" value="FMO-like"/>
</dbReference>
<organism evidence="10 11">
    <name type="scientific">Strongylocentrotus purpuratus</name>
    <name type="common">Purple sea urchin</name>
    <dbReference type="NCBI Taxonomy" id="7668"/>
    <lineage>
        <taxon>Eukaryota</taxon>
        <taxon>Metazoa</taxon>
        <taxon>Echinodermata</taxon>
        <taxon>Eleutherozoa</taxon>
        <taxon>Echinozoa</taxon>
        <taxon>Echinoidea</taxon>
        <taxon>Euechinoidea</taxon>
        <taxon>Echinacea</taxon>
        <taxon>Camarodonta</taxon>
        <taxon>Echinidea</taxon>
        <taxon>Strongylocentrotidae</taxon>
        <taxon>Strongylocentrotus</taxon>
    </lineage>
</organism>
<evidence type="ECO:0000256" key="7">
    <source>
        <dbReference type="PIRNR" id="PIRNR000332"/>
    </source>
</evidence>
<comment type="subcellular location">
    <subcellularLocation>
        <location evidence="7">Endoplasmic reticulum membrane</location>
    </subcellularLocation>
</comment>
<evidence type="ECO:0000256" key="3">
    <source>
        <dbReference type="ARBA" id="ARBA00022630"/>
    </source>
</evidence>
<comment type="similarity">
    <text evidence="2 7 8">Belongs to the FMO family.</text>
</comment>
<dbReference type="GO" id="GO:0050661">
    <property type="term" value="F:NADP binding"/>
    <property type="evidence" value="ECO:0007669"/>
    <property type="project" value="InterPro"/>
</dbReference>
<dbReference type="Pfam" id="PF00743">
    <property type="entry name" value="FMO-like"/>
    <property type="match status" value="1"/>
</dbReference>
<dbReference type="SUPFAM" id="SSF51905">
    <property type="entry name" value="FAD/NAD(P)-binding domain"/>
    <property type="match status" value="2"/>
</dbReference>
<feature type="transmembrane region" description="Helical" evidence="9">
    <location>
        <begin position="520"/>
        <end position="539"/>
    </location>
</feature>
<dbReference type="InParanoid" id="A0A7M7P6L7"/>
<accession>A0A7M7P6L7</accession>
<dbReference type="PRINTS" id="PR00370">
    <property type="entry name" value="FMOXYGENASE"/>
</dbReference>
<dbReference type="FunFam" id="3.50.50.60:FF:001068">
    <property type="entry name" value="Flavin-containing monooxygenase"/>
    <property type="match status" value="1"/>
</dbReference>
<dbReference type="RefSeq" id="XP_030846189.1">
    <property type="nucleotide sequence ID" value="XM_030990329.1"/>
</dbReference>
<dbReference type="InterPro" id="IPR000960">
    <property type="entry name" value="Flavin_mOase"/>
</dbReference>
<evidence type="ECO:0000256" key="2">
    <source>
        <dbReference type="ARBA" id="ARBA00009183"/>
    </source>
</evidence>
<evidence type="ECO:0000256" key="1">
    <source>
        <dbReference type="ARBA" id="ARBA00001974"/>
    </source>
</evidence>
<dbReference type="FunFam" id="3.50.50.60:FF:000023">
    <property type="entry name" value="Dimethylaniline monooxygenase [N-oxide-forming]"/>
    <property type="match status" value="1"/>
</dbReference>
<dbReference type="PIRSF" id="PIRSF000332">
    <property type="entry name" value="FMO"/>
    <property type="match status" value="1"/>
</dbReference>
<dbReference type="GO" id="GO:0004497">
    <property type="term" value="F:monooxygenase activity"/>
    <property type="evidence" value="ECO:0000318"/>
    <property type="project" value="GO_Central"/>
</dbReference>
<dbReference type="GO" id="GO:0005789">
    <property type="term" value="C:endoplasmic reticulum membrane"/>
    <property type="evidence" value="ECO:0007669"/>
    <property type="project" value="UniProtKB-SubCell"/>
</dbReference>
<dbReference type="EC" id="1.-.-.-" evidence="8"/>
<evidence type="ECO:0000256" key="5">
    <source>
        <dbReference type="ARBA" id="ARBA00022857"/>
    </source>
</evidence>
<evidence type="ECO:0000256" key="4">
    <source>
        <dbReference type="ARBA" id="ARBA00022827"/>
    </source>
</evidence>
<dbReference type="OrthoDB" id="66881at2759"/>
<dbReference type="Gene3D" id="3.50.50.60">
    <property type="entry name" value="FAD/NAD(P)-binding domain"/>
    <property type="match status" value="4"/>
</dbReference>
<keyword evidence="7 8" id="KW-0503">Monooxygenase</keyword>
<dbReference type="OMA" id="CLPYTMG"/>
<evidence type="ECO:0000256" key="8">
    <source>
        <dbReference type="RuleBase" id="RU361177"/>
    </source>
</evidence>
<evidence type="ECO:0000313" key="10">
    <source>
        <dbReference type="EnsemblMetazoa" id="XP_030846189"/>
    </source>
</evidence>
<keyword evidence="3 7" id="KW-0285">Flavoprotein</keyword>
<dbReference type="GO" id="GO:0004499">
    <property type="term" value="F:N,N-dimethylaniline monooxygenase activity"/>
    <property type="evidence" value="ECO:0007669"/>
    <property type="project" value="UniProtKB-UniRule"/>
</dbReference>
<sequence>MARRIAVVGAGASGLPSIKTCLDEGLQPVCYERTSHLGGLWYYSDDDPRSDPHGPAAIYYGLHSNVSKEMMAYSDFPMKKSLPPFPRASDIQEYYERYANHFDLLKHIHFNVEVVSIDQADDYNNTGQWKVTVRPISGEIRSEVFDAVMVCTGLYPAGYMPDYPGLDSFKGKIMHSRQVKRGSCFTDKRVLVVGSGTSGGDISTIVSHHASQVYLSMRKGAWCIPRFFYNNQFVQDFLEQRWKTWIPPRLFKNWLLNKLNYHMNGEMLGIQHFKPPFSVHAMVGEDLPASIMEGRVRIRSGIERFEGSSVHFVDGAVIEDIDCVIFGTGYRLKFPFFKEEVIPDGYDKIELYQYMFPTKFCHPTLSFVGICLPYTMGVNGLSEMQARYITKVIKGEVKLPSLTDMQQEVITRKDLNYKQFQDHCPFILNPTAYRDQLAKAIGALPSLTKLLFTDPVLAYYFYFTPAYPPSHRLVGPGATPGARQALIDGKENQVHGITLTSVRKDAREGLQAFKESQRSFIKIYVTIGAILSLLVYMFLR</sequence>
<dbReference type="InterPro" id="IPR036188">
    <property type="entry name" value="FAD/NAD-bd_sf"/>
</dbReference>
<keyword evidence="6 7" id="KW-0560">Oxidoreductase</keyword>
<name>A0A7M7P6L7_STRPU</name>
<dbReference type="KEGG" id="spu:579836"/>
<dbReference type="EnsemblMetazoa" id="XM_030990329">
    <property type="protein sequence ID" value="XP_030846189"/>
    <property type="gene ID" value="LOC579836"/>
</dbReference>
<keyword evidence="11" id="KW-1185">Reference proteome</keyword>
<dbReference type="InterPro" id="IPR020946">
    <property type="entry name" value="Flavin_mOase-like"/>
</dbReference>
<dbReference type="GO" id="GO:0050660">
    <property type="term" value="F:flavin adenine dinucleotide binding"/>
    <property type="evidence" value="ECO:0007669"/>
    <property type="project" value="InterPro"/>
</dbReference>
<dbReference type="PANTHER" id="PTHR23023">
    <property type="entry name" value="DIMETHYLANILINE MONOOXYGENASE"/>
    <property type="match status" value="1"/>
</dbReference>
<keyword evidence="7" id="KW-0256">Endoplasmic reticulum</keyword>
<proteinExistence type="inferred from homology"/>
<keyword evidence="9" id="KW-1133">Transmembrane helix</keyword>
<keyword evidence="9" id="KW-0812">Transmembrane</keyword>
<keyword evidence="4 7" id="KW-0274">FAD</keyword>
<dbReference type="AlphaFoldDB" id="A0A7M7P6L7"/>
<comment type="cofactor">
    <cofactor evidence="1 7 8">
        <name>FAD</name>
        <dbReference type="ChEBI" id="CHEBI:57692"/>
    </cofactor>
</comment>
<evidence type="ECO:0000256" key="6">
    <source>
        <dbReference type="ARBA" id="ARBA00023002"/>
    </source>
</evidence>
<reference evidence="11" key="1">
    <citation type="submission" date="2015-02" db="EMBL/GenBank/DDBJ databases">
        <title>Genome sequencing for Strongylocentrotus purpuratus.</title>
        <authorList>
            <person name="Murali S."/>
            <person name="Liu Y."/>
            <person name="Vee V."/>
            <person name="English A."/>
            <person name="Wang M."/>
            <person name="Skinner E."/>
            <person name="Han Y."/>
            <person name="Muzny D.M."/>
            <person name="Worley K.C."/>
            <person name="Gibbs R.A."/>
        </authorList>
    </citation>
    <scope>NUCLEOTIDE SEQUENCE</scope>
</reference>
<reference evidence="10" key="2">
    <citation type="submission" date="2021-01" db="UniProtKB">
        <authorList>
            <consortium name="EnsemblMetazoa"/>
        </authorList>
    </citation>
    <scope>IDENTIFICATION</scope>
</reference>
<evidence type="ECO:0000313" key="11">
    <source>
        <dbReference type="Proteomes" id="UP000007110"/>
    </source>
</evidence>